<protein>
    <submittedName>
        <fullName evidence="2">Uncharacterized protein</fullName>
    </submittedName>
</protein>
<dbReference type="AlphaFoldDB" id="A0AAN7C8Y9"/>
<sequence length="256" mass="27682">MSQPSGDINDRTSIVSSFCGPGTVGSWLCILASVFVTWTLNLDGRRRDSITNDFIAALSMPAIAAGHVFYLLFSAQRSAELGEYASLSQRDLFTNPLPLVARYAAAVEAPLNVCETFSAMALSLFVIAALRHHTRRAICVLIVGLSAFSTESITFAHTSGIAMSESNLARPFLFNFFEAMVLILAFLAVSLAALLVAVVGKMIIAVNSGRASASAQRRGVDQELEAVTDEEMLRQRPDRGVITLSFNLWDALKSWG</sequence>
<proteinExistence type="predicted"/>
<reference evidence="2" key="1">
    <citation type="journal article" date="2023" name="Mol. Phylogenet. Evol.">
        <title>Genome-scale phylogeny and comparative genomics of the fungal order Sordariales.</title>
        <authorList>
            <person name="Hensen N."/>
            <person name="Bonometti L."/>
            <person name="Westerberg I."/>
            <person name="Brannstrom I.O."/>
            <person name="Guillou S."/>
            <person name="Cros-Aarteil S."/>
            <person name="Calhoun S."/>
            <person name="Haridas S."/>
            <person name="Kuo A."/>
            <person name="Mondo S."/>
            <person name="Pangilinan J."/>
            <person name="Riley R."/>
            <person name="LaButti K."/>
            <person name="Andreopoulos B."/>
            <person name="Lipzen A."/>
            <person name="Chen C."/>
            <person name="Yan M."/>
            <person name="Daum C."/>
            <person name="Ng V."/>
            <person name="Clum A."/>
            <person name="Steindorff A."/>
            <person name="Ohm R.A."/>
            <person name="Martin F."/>
            <person name="Silar P."/>
            <person name="Natvig D.O."/>
            <person name="Lalanne C."/>
            <person name="Gautier V."/>
            <person name="Ament-Velasquez S.L."/>
            <person name="Kruys A."/>
            <person name="Hutchinson M.I."/>
            <person name="Powell A.J."/>
            <person name="Barry K."/>
            <person name="Miller A.N."/>
            <person name="Grigoriev I.V."/>
            <person name="Debuchy R."/>
            <person name="Gladieux P."/>
            <person name="Hiltunen Thoren M."/>
            <person name="Johannesson H."/>
        </authorList>
    </citation>
    <scope>NUCLEOTIDE SEQUENCE</scope>
    <source>
        <strain evidence="2">CBS 532.94</strain>
    </source>
</reference>
<evidence type="ECO:0000313" key="3">
    <source>
        <dbReference type="Proteomes" id="UP001303760"/>
    </source>
</evidence>
<accession>A0AAN7C8Y9</accession>
<keyword evidence="1" id="KW-1133">Transmembrane helix</keyword>
<keyword evidence="1" id="KW-0812">Transmembrane</keyword>
<reference evidence="2" key="2">
    <citation type="submission" date="2023-05" db="EMBL/GenBank/DDBJ databases">
        <authorList>
            <consortium name="Lawrence Berkeley National Laboratory"/>
            <person name="Steindorff A."/>
            <person name="Hensen N."/>
            <person name="Bonometti L."/>
            <person name="Westerberg I."/>
            <person name="Brannstrom I.O."/>
            <person name="Guillou S."/>
            <person name="Cros-Aarteil S."/>
            <person name="Calhoun S."/>
            <person name="Haridas S."/>
            <person name="Kuo A."/>
            <person name="Mondo S."/>
            <person name="Pangilinan J."/>
            <person name="Riley R."/>
            <person name="Labutti K."/>
            <person name="Andreopoulos B."/>
            <person name="Lipzen A."/>
            <person name="Chen C."/>
            <person name="Yanf M."/>
            <person name="Daum C."/>
            <person name="Ng V."/>
            <person name="Clum A."/>
            <person name="Ohm R."/>
            <person name="Martin F."/>
            <person name="Silar P."/>
            <person name="Natvig D."/>
            <person name="Lalanne C."/>
            <person name="Gautier V."/>
            <person name="Ament-Velasquez S.L."/>
            <person name="Kruys A."/>
            <person name="Hutchinson M.I."/>
            <person name="Powell A.J."/>
            <person name="Barry K."/>
            <person name="Miller A.N."/>
            <person name="Grigoriev I.V."/>
            <person name="Debuchy R."/>
            <person name="Gladieux P."/>
            <person name="Thoren M.H."/>
            <person name="Johannesson H."/>
        </authorList>
    </citation>
    <scope>NUCLEOTIDE SEQUENCE</scope>
    <source>
        <strain evidence="2">CBS 532.94</strain>
    </source>
</reference>
<keyword evidence="3" id="KW-1185">Reference proteome</keyword>
<name>A0AAN7C8Y9_9PEZI</name>
<evidence type="ECO:0000313" key="2">
    <source>
        <dbReference type="EMBL" id="KAK4236558.1"/>
    </source>
</evidence>
<feature type="transmembrane region" description="Helical" evidence="1">
    <location>
        <begin position="24"/>
        <end position="42"/>
    </location>
</feature>
<comment type="caution">
    <text evidence="2">The sequence shown here is derived from an EMBL/GenBank/DDBJ whole genome shotgun (WGS) entry which is preliminary data.</text>
</comment>
<feature type="transmembrane region" description="Helical" evidence="1">
    <location>
        <begin position="109"/>
        <end position="130"/>
    </location>
</feature>
<dbReference type="EMBL" id="MU860185">
    <property type="protein sequence ID" value="KAK4236558.1"/>
    <property type="molecule type" value="Genomic_DNA"/>
</dbReference>
<organism evidence="2 3">
    <name type="scientific">Achaetomium macrosporum</name>
    <dbReference type="NCBI Taxonomy" id="79813"/>
    <lineage>
        <taxon>Eukaryota</taxon>
        <taxon>Fungi</taxon>
        <taxon>Dikarya</taxon>
        <taxon>Ascomycota</taxon>
        <taxon>Pezizomycotina</taxon>
        <taxon>Sordariomycetes</taxon>
        <taxon>Sordariomycetidae</taxon>
        <taxon>Sordariales</taxon>
        <taxon>Chaetomiaceae</taxon>
        <taxon>Achaetomium</taxon>
    </lineage>
</organism>
<feature type="transmembrane region" description="Helical" evidence="1">
    <location>
        <begin position="54"/>
        <end position="73"/>
    </location>
</feature>
<feature type="transmembrane region" description="Helical" evidence="1">
    <location>
        <begin position="176"/>
        <end position="200"/>
    </location>
</feature>
<feature type="transmembrane region" description="Helical" evidence="1">
    <location>
        <begin position="137"/>
        <end position="156"/>
    </location>
</feature>
<gene>
    <name evidence="2" type="ORF">C8A03DRAFT_35527</name>
</gene>
<evidence type="ECO:0000256" key="1">
    <source>
        <dbReference type="SAM" id="Phobius"/>
    </source>
</evidence>
<dbReference type="Proteomes" id="UP001303760">
    <property type="component" value="Unassembled WGS sequence"/>
</dbReference>
<keyword evidence="1" id="KW-0472">Membrane</keyword>